<dbReference type="PANTHER" id="PTHR11735">
    <property type="entry name" value="TRNA N6-ADENOSINE THREONYLCARBAMOYLTRANSFERASE"/>
    <property type="match status" value="1"/>
</dbReference>
<feature type="transmembrane region" description="Helical" evidence="7">
    <location>
        <begin position="73"/>
        <end position="95"/>
    </location>
</feature>
<comment type="caution">
    <text evidence="9">The sequence shown here is derived from an EMBL/GenBank/DDBJ whole genome shotgun (WGS) entry which is preliminary data.</text>
</comment>
<dbReference type="InterPro" id="IPR000905">
    <property type="entry name" value="Gcp-like_dom"/>
</dbReference>
<dbReference type="Gene3D" id="3.30.420.40">
    <property type="match status" value="2"/>
</dbReference>
<reference evidence="9" key="1">
    <citation type="journal article" date="2014" name="Front. Microbiol.">
        <title>High frequency of phylogenetically diverse reductive dehalogenase-homologous genes in deep subseafloor sedimentary metagenomes.</title>
        <authorList>
            <person name="Kawai M."/>
            <person name="Futagami T."/>
            <person name="Toyoda A."/>
            <person name="Takaki Y."/>
            <person name="Nishi S."/>
            <person name="Hori S."/>
            <person name="Arai W."/>
            <person name="Tsubouchi T."/>
            <person name="Morono Y."/>
            <person name="Uchiyama I."/>
            <person name="Ito T."/>
            <person name="Fujiyama A."/>
            <person name="Inagaki F."/>
            <person name="Takami H."/>
        </authorList>
    </citation>
    <scope>NUCLEOTIDE SEQUENCE</scope>
    <source>
        <strain evidence="9">Expedition CK06-06</strain>
    </source>
</reference>
<evidence type="ECO:0000259" key="8">
    <source>
        <dbReference type="Pfam" id="PF00814"/>
    </source>
</evidence>
<feature type="non-terminal residue" evidence="9">
    <location>
        <position position="258"/>
    </location>
</feature>
<sequence>MIILGIDTSCDDTCAAIVENGERLLSNVVNSQVIIHHRYGGVVPELASREHIRNIIPVVRESLRKAGLNNKNIGAIAVTVGPGLVGALLVGIHFAKAYSYANNIPLIGANHLEGHILSIFLEESFPSFPFVALTVSGGHTNIYHVRGFGDYTVLGQTLDDAAGEAFDKIAKLLELGYPGGEVVEKLASTGRPDAIDFPRAYLSKDSLDFSFSGLKTAVALYVKKWRNQKTGENKIKIADIAASFQAAVVDILINKVIA</sequence>
<accession>X1NGQ9</accession>
<evidence type="ECO:0000256" key="7">
    <source>
        <dbReference type="SAM" id="Phobius"/>
    </source>
</evidence>
<evidence type="ECO:0000256" key="2">
    <source>
        <dbReference type="ARBA" id="ARBA00022679"/>
    </source>
</evidence>
<dbReference type="InterPro" id="IPR022450">
    <property type="entry name" value="TsaD"/>
</dbReference>
<gene>
    <name evidence="9" type="ORF">S06H3_14148</name>
</gene>
<name>X1NGQ9_9ZZZZ</name>
<evidence type="ECO:0000256" key="1">
    <source>
        <dbReference type="ARBA" id="ARBA00012156"/>
    </source>
</evidence>
<dbReference type="PANTHER" id="PTHR11735:SF6">
    <property type="entry name" value="TRNA N6-ADENOSINE THREONYLCARBAMOYLTRANSFERASE, MITOCHONDRIAL"/>
    <property type="match status" value="1"/>
</dbReference>
<dbReference type="NCBIfam" id="TIGR00329">
    <property type="entry name" value="gcp_kae1"/>
    <property type="match status" value="1"/>
</dbReference>
<feature type="domain" description="Gcp-like" evidence="8">
    <location>
        <begin position="24"/>
        <end position="256"/>
    </location>
</feature>
<evidence type="ECO:0000256" key="6">
    <source>
        <dbReference type="ARBA" id="ARBA00048117"/>
    </source>
</evidence>
<keyword evidence="7" id="KW-0812">Transmembrane</keyword>
<dbReference type="EC" id="2.3.1.234" evidence="1"/>
<evidence type="ECO:0000256" key="5">
    <source>
        <dbReference type="ARBA" id="ARBA00023315"/>
    </source>
</evidence>
<dbReference type="PRINTS" id="PR00789">
    <property type="entry name" value="OSIALOPTASE"/>
</dbReference>
<dbReference type="GO" id="GO:0046872">
    <property type="term" value="F:metal ion binding"/>
    <property type="evidence" value="ECO:0007669"/>
    <property type="project" value="UniProtKB-KW"/>
</dbReference>
<keyword evidence="2" id="KW-0808">Transferase</keyword>
<keyword evidence="4" id="KW-0479">Metal-binding</keyword>
<keyword evidence="5" id="KW-0012">Acyltransferase</keyword>
<dbReference type="GO" id="GO:0002949">
    <property type="term" value="P:tRNA threonylcarbamoyladenosine modification"/>
    <property type="evidence" value="ECO:0007669"/>
    <property type="project" value="InterPro"/>
</dbReference>
<keyword evidence="7" id="KW-1133">Transmembrane helix</keyword>
<keyword evidence="3" id="KW-0819">tRNA processing</keyword>
<dbReference type="InterPro" id="IPR043129">
    <property type="entry name" value="ATPase_NBD"/>
</dbReference>
<comment type="catalytic activity">
    <reaction evidence="6">
        <text>L-threonylcarbamoyladenylate + adenosine(37) in tRNA = N(6)-L-threonylcarbamoyladenosine(37) in tRNA + AMP + H(+)</text>
        <dbReference type="Rhea" id="RHEA:37059"/>
        <dbReference type="Rhea" id="RHEA-COMP:10162"/>
        <dbReference type="Rhea" id="RHEA-COMP:10163"/>
        <dbReference type="ChEBI" id="CHEBI:15378"/>
        <dbReference type="ChEBI" id="CHEBI:73682"/>
        <dbReference type="ChEBI" id="CHEBI:74411"/>
        <dbReference type="ChEBI" id="CHEBI:74418"/>
        <dbReference type="ChEBI" id="CHEBI:456215"/>
        <dbReference type="EC" id="2.3.1.234"/>
    </reaction>
</comment>
<dbReference type="GO" id="GO:0061711">
    <property type="term" value="F:tRNA N(6)-L-threonylcarbamoyladenine synthase activity"/>
    <property type="evidence" value="ECO:0007669"/>
    <property type="project" value="UniProtKB-EC"/>
</dbReference>
<dbReference type="InterPro" id="IPR017861">
    <property type="entry name" value="KAE1/TsaD"/>
</dbReference>
<dbReference type="CDD" id="cd24133">
    <property type="entry name" value="ASKHA_NBD_TsaD_bac"/>
    <property type="match status" value="1"/>
</dbReference>
<proteinExistence type="predicted"/>
<protein>
    <recommendedName>
        <fullName evidence="1">N(6)-L-threonylcarbamoyladenine synthase</fullName>
        <ecNumber evidence="1">2.3.1.234</ecNumber>
    </recommendedName>
</protein>
<keyword evidence="7" id="KW-0472">Membrane</keyword>
<dbReference type="Pfam" id="PF00814">
    <property type="entry name" value="TsaD"/>
    <property type="match status" value="1"/>
</dbReference>
<dbReference type="SUPFAM" id="SSF53067">
    <property type="entry name" value="Actin-like ATPase domain"/>
    <property type="match status" value="1"/>
</dbReference>
<organism evidence="9">
    <name type="scientific">marine sediment metagenome</name>
    <dbReference type="NCBI Taxonomy" id="412755"/>
    <lineage>
        <taxon>unclassified sequences</taxon>
        <taxon>metagenomes</taxon>
        <taxon>ecological metagenomes</taxon>
    </lineage>
</organism>
<dbReference type="FunFam" id="3.30.420.40:FF:000012">
    <property type="entry name" value="tRNA N6-adenosine threonylcarbamoyltransferase"/>
    <property type="match status" value="1"/>
</dbReference>
<dbReference type="EMBL" id="BARV01006914">
    <property type="protein sequence ID" value="GAI17864.1"/>
    <property type="molecule type" value="Genomic_DNA"/>
</dbReference>
<evidence type="ECO:0000313" key="9">
    <source>
        <dbReference type="EMBL" id="GAI17864.1"/>
    </source>
</evidence>
<dbReference type="NCBIfam" id="TIGR03723">
    <property type="entry name" value="T6A_TsaD_YgjD"/>
    <property type="match status" value="1"/>
</dbReference>
<evidence type="ECO:0000256" key="3">
    <source>
        <dbReference type="ARBA" id="ARBA00022694"/>
    </source>
</evidence>
<evidence type="ECO:0000256" key="4">
    <source>
        <dbReference type="ARBA" id="ARBA00022723"/>
    </source>
</evidence>
<dbReference type="AlphaFoldDB" id="X1NGQ9"/>